<dbReference type="Proteomes" id="UP000266723">
    <property type="component" value="Unassembled WGS sequence"/>
</dbReference>
<dbReference type="InterPro" id="IPR044806">
    <property type="entry name" value="WVD2/WDL1-4"/>
</dbReference>
<comment type="caution">
    <text evidence="8">The sequence shown here is derived from an EMBL/GenBank/DDBJ whole genome shotgun (WGS) entry which is preliminary data.</text>
</comment>
<dbReference type="EMBL" id="QGKV02000649">
    <property type="protein sequence ID" value="KAF3580017.1"/>
    <property type="molecule type" value="Genomic_DNA"/>
</dbReference>
<evidence type="ECO:0000256" key="2">
    <source>
        <dbReference type="ARBA" id="ARBA00005885"/>
    </source>
</evidence>
<feature type="domain" description="TPX2 C-terminal" evidence="7">
    <location>
        <begin position="268"/>
        <end position="342"/>
    </location>
</feature>
<proteinExistence type="inferred from homology"/>
<keyword evidence="5" id="KW-0206">Cytoskeleton</keyword>
<feature type="compositionally biased region" description="Low complexity" evidence="6">
    <location>
        <begin position="377"/>
        <end position="387"/>
    </location>
</feature>
<feature type="region of interest" description="Disordered" evidence="6">
    <location>
        <begin position="228"/>
        <end position="270"/>
    </location>
</feature>
<feature type="region of interest" description="Disordered" evidence="6">
    <location>
        <begin position="1"/>
        <end position="214"/>
    </location>
</feature>
<feature type="compositionally biased region" description="Basic and acidic residues" evidence="6">
    <location>
        <begin position="115"/>
        <end position="125"/>
    </location>
</feature>
<comment type="subcellular location">
    <subcellularLocation>
        <location evidence="1">Cytoplasm</location>
        <location evidence="1">Cytoskeleton</location>
    </subcellularLocation>
</comment>
<evidence type="ECO:0000313" key="8">
    <source>
        <dbReference type="EMBL" id="KAF3580017.1"/>
    </source>
</evidence>
<feature type="compositionally biased region" description="Basic and acidic residues" evidence="6">
    <location>
        <begin position="228"/>
        <end position="246"/>
    </location>
</feature>
<gene>
    <name evidence="8" type="ORF">DY000_02029376</name>
</gene>
<dbReference type="PANTHER" id="PTHR46372">
    <property type="entry name" value="PROTEIN WVD2-LIKE 3"/>
    <property type="match status" value="1"/>
</dbReference>
<evidence type="ECO:0000313" key="9">
    <source>
        <dbReference type="Proteomes" id="UP000266723"/>
    </source>
</evidence>
<keyword evidence="9" id="KW-1185">Reference proteome</keyword>
<feature type="compositionally biased region" description="Basic and acidic residues" evidence="6">
    <location>
        <begin position="190"/>
        <end position="208"/>
    </location>
</feature>
<feature type="region of interest" description="Disordered" evidence="6">
    <location>
        <begin position="289"/>
        <end position="434"/>
    </location>
</feature>
<dbReference type="InterPro" id="IPR027329">
    <property type="entry name" value="TPX2_C"/>
</dbReference>
<feature type="compositionally biased region" description="Low complexity" evidence="6">
    <location>
        <begin position="98"/>
        <end position="112"/>
    </location>
</feature>
<dbReference type="Pfam" id="PF06886">
    <property type="entry name" value="TPX2"/>
    <property type="match status" value="1"/>
</dbReference>
<evidence type="ECO:0000256" key="6">
    <source>
        <dbReference type="SAM" id="MobiDB-lite"/>
    </source>
</evidence>
<evidence type="ECO:0000259" key="7">
    <source>
        <dbReference type="Pfam" id="PF06886"/>
    </source>
</evidence>
<protein>
    <recommendedName>
        <fullName evidence="7">TPX2 C-terminal domain-containing protein</fullName>
    </recommendedName>
</protein>
<accession>A0ABQ7DR29</accession>
<evidence type="ECO:0000256" key="4">
    <source>
        <dbReference type="ARBA" id="ARBA00022701"/>
    </source>
</evidence>
<reference evidence="8 9" key="1">
    <citation type="journal article" date="2020" name="BMC Genomics">
        <title>Intraspecific diversification of the crop wild relative Brassica cretica Lam. using demographic model selection.</title>
        <authorList>
            <person name="Kioukis A."/>
            <person name="Michalopoulou V.A."/>
            <person name="Briers L."/>
            <person name="Pirintsos S."/>
            <person name="Studholme D.J."/>
            <person name="Pavlidis P."/>
            <person name="Sarris P.F."/>
        </authorList>
    </citation>
    <scope>NUCLEOTIDE SEQUENCE [LARGE SCALE GENOMIC DNA]</scope>
    <source>
        <strain evidence="9">cv. PFS-1207/04</strain>
    </source>
</reference>
<comment type="similarity">
    <text evidence="2">Belongs to the TPX2 family.</text>
</comment>
<feature type="compositionally biased region" description="Polar residues" evidence="6">
    <location>
        <begin position="149"/>
        <end position="163"/>
    </location>
</feature>
<feature type="compositionally biased region" description="Basic and acidic residues" evidence="6">
    <location>
        <begin position="397"/>
        <end position="418"/>
    </location>
</feature>
<sequence length="473" mass="51186">MASEKPVQDVTDVTETKKEEENVVVVESSKDKNIPDVLDLSTEKTDENVPVKEAGLPEPGTSVKSKTANKIEAGLPEPGTSVKSKTANKIVKKKTGTFSRSPRFLSQSSSFPARGARDDITRKSIDATTTPKASSKPVVASGSRPKATASPSSGVSTKRNSLVSAPIKKQTVPVKPISKNAAKVPASKLVVDESSKSLKDEMASKNTEDAPSSTALVNVSVTYRVTEKVSKPVKGEVASKEDDDTRSTTTSTSTPRGRRSSVGSASGFSFRLEERAEKRKEFYMKLEEKIQAKEVEKTTLQAKSKESQEEEIKRLRKSLTFKAGPMPSFYKEPPPKVELKKIPTTRPKSPKLGRRKSSSDATGGETGAPRVTKPRDSPLSSSSSLKKPITKSQPKTESVKGKERKKEEAEKRREEHKASSTVAAKPEEKKEEAEEEMVSCVAVAAKPEEIKPESNNIQVKAEIMTSEVAVGSS</sequence>
<keyword evidence="3" id="KW-0963">Cytoplasm</keyword>
<evidence type="ECO:0000256" key="1">
    <source>
        <dbReference type="ARBA" id="ARBA00004245"/>
    </source>
</evidence>
<organism evidence="8 9">
    <name type="scientific">Brassica cretica</name>
    <name type="common">Mustard</name>
    <dbReference type="NCBI Taxonomy" id="69181"/>
    <lineage>
        <taxon>Eukaryota</taxon>
        <taxon>Viridiplantae</taxon>
        <taxon>Streptophyta</taxon>
        <taxon>Embryophyta</taxon>
        <taxon>Tracheophyta</taxon>
        <taxon>Spermatophyta</taxon>
        <taxon>Magnoliopsida</taxon>
        <taxon>eudicotyledons</taxon>
        <taxon>Gunneridae</taxon>
        <taxon>Pentapetalae</taxon>
        <taxon>rosids</taxon>
        <taxon>malvids</taxon>
        <taxon>Brassicales</taxon>
        <taxon>Brassicaceae</taxon>
        <taxon>Brassiceae</taxon>
        <taxon>Brassica</taxon>
    </lineage>
</organism>
<name>A0ABQ7DR29_BRACR</name>
<keyword evidence="4" id="KW-0493">Microtubule</keyword>
<dbReference type="PANTHER" id="PTHR46372:SF26">
    <property type="entry name" value="(WILD MALAYSIAN BANANA) HYPOTHETICAL PROTEIN"/>
    <property type="match status" value="1"/>
</dbReference>
<feature type="compositionally biased region" description="Basic and acidic residues" evidence="6">
    <location>
        <begin position="41"/>
        <end position="50"/>
    </location>
</feature>
<evidence type="ECO:0000256" key="5">
    <source>
        <dbReference type="ARBA" id="ARBA00023212"/>
    </source>
</evidence>
<feature type="compositionally biased region" description="Basic and acidic residues" evidence="6">
    <location>
        <begin position="289"/>
        <end position="313"/>
    </location>
</feature>
<evidence type="ECO:0000256" key="3">
    <source>
        <dbReference type="ARBA" id="ARBA00022490"/>
    </source>
</evidence>
<feature type="compositionally biased region" description="Low complexity" evidence="6">
    <location>
        <begin position="247"/>
        <end position="270"/>
    </location>
</feature>